<feature type="transmembrane region" description="Helical" evidence="6">
    <location>
        <begin position="241"/>
        <end position="261"/>
    </location>
</feature>
<feature type="transmembrane region" description="Helical" evidence="6">
    <location>
        <begin position="297"/>
        <end position="318"/>
    </location>
</feature>
<accession>A0ABN2LSX5</accession>
<dbReference type="InterPro" id="IPR011701">
    <property type="entry name" value="MFS"/>
</dbReference>
<evidence type="ECO:0000256" key="4">
    <source>
        <dbReference type="ARBA" id="ARBA00022989"/>
    </source>
</evidence>
<dbReference type="Gene3D" id="1.20.1250.20">
    <property type="entry name" value="MFS general substrate transporter like domains"/>
    <property type="match status" value="1"/>
</dbReference>
<feature type="transmembrane region" description="Helical" evidence="6">
    <location>
        <begin position="209"/>
        <end position="229"/>
    </location>
</feature>
<dbReference type="InterPro" id="IPR050189">
    <property type="entry name" value="MFS_Efflux_Transporters"/>
</dbReference>
<organism evidence="8 9">
    <name type="scientific">Nostocoides veronense</name>
    <dbReference type="NCBI Taxonomy" id="330836"/>
    <lineage>
        <taxon>Bacteria</taxon>
        <taxon>Bacillati</taxon>
        <taxon>Actinomycetota</taxon>
        <taxon>Actinomycetes</taxon>
        <taxon>Micrococcales</taxon>
        <taxon>Intrasporangiaceae</taxon>
        <taxon>Nostocoides</taxon>
    </lineage>
</organism>
<keyword evidence="2" id="KW-1003">Cell membrane</keyword>
<gene>
    <name evidence="8" type="ORF">GCM10009811_22000</name>
</gene>
<keyword evidence="5 6" id="KW-0472">Membrane</keyword>
<feature type="transmembrane region" description="Helical" evidence="6">
    <location>
        <begin position="273"/>
        <end position="291"/>
    </location>
</feature>
<comment type="subcellular location">
    <subcellularLocation>
        <location evidence="1">Cell membrane</location>
        <topology evidence="1">Multi-pass membrane protein</topology>
    </subcellularLocation>
</comment>
<comment type="caution">
    <text evidence="8">The sequence shown here is derived from an EMBL/GenBank/DDBJ whole genome shotgun (WGS) entry which is preliminary data.</text>
</comment>
<evidence type="ECO:0000256" key="2">
    <source>
        <dbReference type="ARBA" id="ARBA00022475"/>
    </source>
</evidence>
<name>A0ABN2LSX5_9MICO</name>
<dbReference type="SUPFAM" id="SSF103473">
    <property type="entry name" value="MFS general substrate transporter"/>
    <property type="match status" value="1"/>
</dbReference>
<proteinExistence type="predicted"/>
<evidence type="ECO:0000313" key="9">
    <source>
        <dbReference type="Proteomes" id="UP001499938"/>
    </source>
</evidence>
<evidence type="ECO:0000256" key="3">
    <source>
        <dbReference type="ARBA" id="ARBA00022692"/>
    </source>
</evidence>
<feature type="transmembrane region" description="Helical" evidence="6">
    <location>
        <begin position="153"/>
        <end position="175"/>
    </location>
</feature>
<reference evidence="8 9" key="1">
    <citation type="journal article" date="2019" name="Int. J. Syst. Evol. Microbiol.">
        <title>The Global Catalogue of Microorganisms (GCM) 10K type strain sequencing project: providing services to taxonomists for standard genome sequencing and annotation.</title>
        <authorList>
            <consortium name="The Broad Institute Genomics Platform"/>
            <consortium name="The Broad Institute Genome Sequencing Center for Infectious Disease"/>
            <person name="Wu L."/>
            <person name="Ma J."/>
        </authorList>
    </citation>
    <scope>NUCLEOTIDE SEQUENCE [LARGE SCALE GENOMIC DNA]</scope>
    <source>
        <strain evidence="8 9">JCM 15592</strain>
    </source>
</reference>
<dbReference type="InterPro" id="IPR036259">
    <property type="entry name" value="MFS_trans_sf"/>
</dbReference>
<feature type="domain" description="Major facilitator superfamily (MFS) profile" evidence="7">
    <location>
        <begin position="1"/>
        <end position="396"/>
    </location>
</feature>
<keyword evidence="4 6" id="KW-1133">Transmembrane helix</keyword>
<dbReference type="Pfam" id="PF07690">
    <property type="entry name" value="MFS_1"/>
    <property type="match status" value="1"/>
</dbReference>
<evidence type="ECO:0000259" key="7">
    <source>
        <dbReference type="PROSITE" id="PS50850"/>
    </source>
</evidence>
<evidence type="ECO:0000256" key="1">
    <source>
        <dbReference type="ARBA" id="ARBA00004651"/>
    </source>
</evidence>
<protein>
    <submittedName>
        <fullName evidence="8">MFS transporter</fullName>
    </submittedName>
</protein>
<evidence type="ECO:0000313" key="8">
    <source>
        <dbReference type="EMBL" id="GAA1797398.1"/>
    </source>
</evidence>
<keyword evidence="3 6" id="KW-0812">Transmembrane</keyword>
<dbReference type="Proteomes" id="UP001499938">
    <property type="component" value="Unassembled WGS sequence"/>
</dbReference>
<dbReference type="PANTHER" id="PTHR43124:SF3">
    <property type="entry name" value="CHLORAMPHENICOL EFFLUX PUMP RV0191"/>
    <property type="match status" value="1"/>
</dbReference>
<feature type="transmembrane region" description="Helical" evidence="6">
    <location>
        <begin position="330"/>
        <end position="352"/>
    </location>
</feature>
<dbReference type="PANTHER" id="PTHR43124">
    <property type="entry name" value="PURINE EFFLUX PUMP PBUE"/>
    <property type="match status" value="1"/>
</dbReference>
<dbReference type="InterPro" id="IPR020846">
    <property type="entry name" value="MFS_dom"/>
</dbReference>
<feature type="transmembrane region" description="Helical" evidence="6">
    <location>
        <begin position="372"/>
        <end position="391"/>
    </location>
</feature>
<feature type="transmembrane region" description="Helical" evidence="6">
    <location>
        <begin position="66"/>
        <end position="84"/>
    </location>
</feature>
<evidence type="ECO:0000256" key="6">
    <source>
        <dbReference type="SAM" id="Phobius"/>
    </source>
</evidence>
<keyword evidence="9" id="KW-1185">Reference proteome</keyword>
<dbReference type="PROSITE" id="PS50850">
    <property type="entry name" value="MFS"/>
    <property type="match status" value="1"/>
</dbReference>
<feature type="transmembrane region" description="Helical" evidence="6">
    <location>
        <begin position="36"/>
        <end position="59"/>
    </location>
</feature>
<dbReference type="EMBL" id="BAAAPO010000034">
    <property type="protein sequence ID" value="GAA1797398.1"/>
    <property type="molecule type" value="Genomic_DNA"/>
</dbReference>
<sequence length="427" mass="45356">MFGIGVAAYGTAVLGRTTLGVAGISAVEHFHARASLIATFVVLQLVVYTAMQIPAGVLLDRFGSRRMVSLGLIVMGIGQIIMALTDSVTVAIPGRMILGAGDAFIFSSVVRLVPAWFPAERVPIVTQLIGLSGQAGQIASALPFAWLLESRGWTTAFLVVSGTALVAGALCWVTLRDRPPGIPAPPPPRSMRAHLAAVFRHPGTRLGMWTHWTTCFAPMVFGLMWGFPYLTQGEGVSKPTASLLIGLLAVVGSVVGPMLGVLVQRHPLRRSNLVLAMVAAGALPWLLVMLWPGPAPLWLLTLLCIGLAAGGPGSAIGFDFARTFNPSHRLGAANAVVNLGGFTACIIAIQGIGLVLDTFGDGPNYTLGQFRAAMAVQLPIYAFGIIAMYAARTKARRVLAQEGQVVPSWREALRREWRGRTRRAQRG</sequence>
<evidence type="ECO:0000256" key="5">
    <source>
        <dbReference type="ARBA" id="ARBA00023136"/>
    </source>
</evidence>